<dbReference type="PROSITE" id="PS00194">
    <property type="entry name" value="THIOREDOXIN_1"/>
    <property type="match status" value="1"/>
</dbReference>
<evidence type="ECO:0000259" key="2">
    <source>
        <dbReference type="PROSITE" id="PS51352"/>
    </source>
</evidence>
<sequence>MNVRRLGLTVAALLLMPAAGCGAATDRGSADRGSAAGRVAASETLAFAGTTVDGAPFDARTMAGKPALLWFWAPWCATCAAQSGSVTAVHDEYRGRLGVLGIAGLGDNRAMREFISDMEVGSVTNLDDSAGSLWRRFRITEQSTYVLLDRTGHVVSTSYLDDQELRAELTRLLA</sequence>
<comment type="caution">
    <text evidence="3">The sequence shown here is derived from an EMBL/GenBank/DDBJ whole genome shotgun (WGS) entry which is preliminary data.</text>
</comment>
<name>A0A8J3C2P4_9ACTN</name>
<dbReference type="InterPro" id="IPR013766">
    <property type="entry name" value="Thioredoxin_domain"/>
</dbReference>
<feature type="signal peptide" evidence="1">
    <location>
        <begin position="1"/>
        <end position="23"/>
    </location>
</feature>
<dbReference type="AlphaFoldDB" id="A0A8J3C2P4"/>
<dbReference type="PANTHER" id="PTHR42852">
    <property type="entry name" value="THIOL:DISULFIDE INTERCHANGE PROTEIN DSBE"/>
    <property type="match status" value="1"/>
</dbReference>
<dbReference type="InterPro" id="IPR017937">
    <property type="entry name" value="Thioredoxin_CS"/>
</dbReference>
<accession>A0A8J3C2P4</accession>
<dbReference type="InterPro" id="IPR050553">
    <property type="entry name" value="Thioredoxin_ResA/DsbE_sf"/>
</dbReference>
<gene>
    <name evidence="3" type="primary">dsbF</name>
    <name evidence="3" type="ORF">GCM10012284_38740</name>
</gene>
<feature type="chain" id="PRO_5035289851" evidence="1">
    <location>
        <begin position="24"/>
        <end position="174"/>
    </location>
</feature>
<dbReference type="SUPFAM" id="SSF52833">
    <property type="entry name" value="Thioredoxin-like"/>
    <property type="match status" value="1"/>
</dbReference>
<dbReference type="Gene3D" id="3.40.30.10">
    <property type="entry name" value="Glutaredoxin"/>
    <property type="match status" value="1"/>
</dbReference>
<reference evidence="3" key="1">
    <citation type="journal article" date="2014" name="Int. J. Syst. Evol. Microbiol.">
        <title>Complete genome sequence of Corynebacterium casei LMG S-19264T (=DSM 44701T), isolated from a smear-ripened cheese.</title>
        <authorList>
            <consortium name="US DOE Joint Genome Institute (JGI-PGF)"/>
            <person name="Walter F."/>
            <person name="Albersmeier A."/>
            <person name="Kalinowski J."/>
            <person name="Ruckert C."/>
        </authorList>
    </citation>
    <scope>NUCLEOTIDE SEQUENCE</scope>
    <source>
        <strain evidence="3">CGMCC 4.7299</strain>
    </source>
</reference>
<dbReference type="PROSITE" id="PS51352">
    <property type="entry name" value="THIOREDOXIN_2"/>
    <property type="match status" value="1"/>
</dbReference>
<evidence type="ECO:0000313" key="3">
    <source>
        <dbReference type="EMBL" id="GGL00541.1"/>
    </source>
</evidence>
<organism evidence="3 4">
    <name type="scientific">Mangrovihabitans endophyticus</name>
    <dbReference type="NCBI Taxonomy" id="1751298"/>
    <lineage>
        <taxon>Bacteria</taxon>
        <taxon>Bacillati</taxon>
        <taxon>Actinomycetota</taxon>
        <taxon>Actinomycetes</taxon>
        <taxon>Micromonosporales</taxon>
        <taxon>Micromonosporaceae</taxon>
        <taxon>Mangrovihabitans</taxon>
    </lineage>
</organism>
<keyword evidence="4" id="KW-1185">Reference proteome</keyword>
<dbReference type="InterPro" id="IPR000866">
    <property type="entry name" value="AhpC/TSA"/>
</dbReference>
<dbReference type="RefSeq" id="WP_229715966.1">
    <property type="nucleotide sequence ID" value="NZ_BMMX01000018.1"/>
</dbReference>
<dbReference type="InterPro" id="IPR036249">
    <property type="entry name" value="Thioredoxin-like_sf"/>
</dbReference>
<dbReference type="Proteomes" id="UP000656042">
    <property type="component" value="Unassembled WGS sequence"/>
</dbReference>
<keyword evidence="1" id="KW-0732">Signal</keyword>
<dbReference type="EMBL" id="BMMX01000018">
    <property type="protein sequence ID" value="GGL00541.1"/>
    <property type="molecule type" value="Genomic_DNA"/>
</dbReference>
<dbReference type="Pfam" id="PF00578">
    <property type="entry name" value="AhpC-TSA"/>
    <property type="match status" value="1"/>
</dbReference>
<reference evidence="3" key="2">
    <citation type="submission" date="2020-09" db="EMBL/GenBank/DDBJ databases">
        <authorList>
            <person name="Sun Q."/>
            <person name="Zhou Y."/>
        </authorList>
    </citation>
    <scope>NUCLEOTIDE SEQUENCE</scope>
    <source>
        <strain evidence="3">CGMCC 4.7299</strain>
    </source>
</reference>
<dbReference type="PANTHER" id="PTHR42852:SF17">
    <property type="entry name" value="THIOREDOXIN-LIKE PROTEIN HI_1115"/>
    <property type="match status" value="1"/>
</dbReference>
<evidence type="ECO:0000256" key="1">
    <source>
        <dbReference type="SAM" id="SignalP"/>
    </source>
</evidence>
<evidence type="ECO:0000313" key="4">
    <source>
        <dbReference type="Proteomes" id="UP000656042"/>
    </source>
</evidence>
<proteinExistence type="predicted"/>
<feature type="domain" description="Thioredoxin" evidence="2">
    <location>
        <begin position="34"/>
        <end position="174"/>
    </location>
</feature>
<protein>
    <submittedName>
        <fullName evidence="3">Thiol:disulfide interchange protein</fullName>
    </submittedName>
</protein>